<reference evidence="4" key="1">
    <citation type="journal article" date="2021" name="PeerJ">
        <title>Extensive microbial diversity within the chicken gut microbiome revealed by metagenomics and culture.</title>
        <authorList>
            <person name="Gilroy R."/>
            <person name="Ravi A."/>
            <person name="Getino M."/>
            <person name="Pursley I."/>
            <person name="Horton D.L."/>
            <person name="Alikhan N.F."/>
            <person name="Baker D."/>
            <person name="Gharbi K."/>
            <person name="Hall N."/>
            <person name="Watson M."/>
            <person name="Adriaenssens E.M."/>
            <person name="Foster-Nyarko E."/>
            <person name="Jarju S."/>
            <person name="Secka A."/>
            <person name="Antonio M."/>
            <person name="Oren A."/>
            <person name="Chaudhuri R.R."/>
            <person name="La Ragione R."/>
            <person name="Hildebrand F."/>
            <person name="Pallen M.J."/>
        </authorList>
    </citation>
    <scope>NUCLEOTIDE SEQUENCE</scope>
    <source>
        <strain evidence="4">ChiGjej2B2-19336</strain>
    </source>
</reference>
<feature type="domain" description="Transposase IS66 central" evidence="1">
    <location>
        <begin position="195"/>
        <end position="478"/>
    </location>
</feature>
<dbReference type="PANTHER" id="PTHR33678">
    <property type="entry name" value="BLL1576 PROTEIN"/>
    <property type="match status" value="1"/>
</dbReference>
<dbReference type="PANTHER" id="PTHR33678:SF1">
    <property type="entry name" value="BLL1576 PROTEIN"/>
    <property type="match status" value="1"/>
</dbReference>
<dbReference type="Pfam" id="PF13005">
    <property type="entry name" value="zf-IS66"/>
    <property type="match status" value="1"/>
</dbReference>
<reference evidence="4" key="2">
    <citation type="submission" date="2021-09" db="EMBL/GenBank/DDBJ databases">
        <authorList>
            <person name="Gilroy R."/>
        </authorList>
    </citation>
    <scope>NUCLEOTIDE SEQUENCE</scope>
    <source>
        <strain evidence="4">ChiGjej2B2-19336</strain>
    </source>
</reference>
<dbReference type="Pfam" id="PF03050">
    <property type="entry name" value="DDE_Tnp_IS66"/>
    <property type="match status" value="1"/>
</dbReference>
<dbReference type="RefSeq" id="WP_304123980.1">
    <property type="nucleotide sequence ID" value="NZ_DYZA01000236.1"/>
</dbReference>
<protein>
    <submittedName>
        <fullName evidence="4">IS66 family transposase</fullName>
    </submittedName>
</protein>
<organism evidence="4 5">
    <name type="scientific">Mailhella massiliensis</name>
    <dbReference type="NCBI Taxonomy" id="1903261"/>
    <lineage>
        <taxon>Bacteria</taxon>
        <taxon>Pseudomonadati</taxon>
        <taxon>Thermodesulfobacteriota</taxon>
        <taxon>Desulfovibrionia</taxon>
        <taxon>Desulfovibrionales</taxon>
        <taxon>Desulfovibrionaceae</taxon>
        <taxon>Mailhella</taxon>
    </lineage>
</organism>
<evidence type="ECO:0000313" key="5">
    <source>
        <dbReference type="Proteomes" id="UP000698963"/>
    </source>
</evidence>
<gene>
    <name evidence="4" type="ORF">K8W16_11560</name>
</gene>
<dbReference type="InterPro" id="IPR004291">
    <property type="entry name" value="Transposase_IS66_central"/>
</dbReference>
<sequence length="535" mass="61060">MKNTELYGTSNTELVTISRAEYEKLLGQGQQLLTQNERISHLENQVDLLMEALRLVRHKQFGASSEKCDEPLTEQLSFLFNEVEVFAQPEKEEVTAVAAHTRHKKHEYTLDNIPEGMPTEVVEHRLEGDELVCPKCGDTMTEIGVEVVKRLKIEPIRLVVEEHRYHTYACRTCDQEDIKTPVIKAPREKNIIPGSFATPEAIAHIMTQKFVMGSPLYRQEQELRRQGISLSRQTMSNWILRAAEDYLTPVYEQMHKELLGRAVLHADETTLQVLHEPDKKPQSESYMWLYRTSGDTDKPIVLYEYQPGRGARHPKAFLTGFRGYLHTDGYAGYHNLSDEITVVGCWAHARRKFDEAVKSLPKGKAKGGSATQGLAYCNKLFELEDTFSGLSPEERYVQRLEQAKPVLDALLAWANTRTAAPKSALGKAFTYLKEQWPYLVNYLRDGRLEISNNRAERSIKPFVIDRKNFLFANTPKGAAGSAVIFSMIQTALENQLDPYRYLTWLLKMANGTDLTRPDILRSLLPWKAPETCKVK</sequence>
<name>A0A921AYL0_9BACT</name>
<accession>A0A921AYL0</accession>
<feature type="domain" description="Transposase IS66 zinc-finger binding" evidence="2">
    <location>
        <begin position="132"/>
        <end position="174"/>
    </location>
</feature>
<evidence type="ECO:0000313" key="4">
    <source>
        <dbReference type="EMBL" id="HJD98266.1"/>
    </source>
</evidence>
<comment type="caution">
    <text evidence="4">The sequence shown here is derived from an EMBL/GenBank/DDBJ whole genome shotgun (WGS) entry which is preliminary data.</text>
</comment>
<dbReference type="AlphaFoldDB" id="A0A921AYL0"/>
<dbReference type="NCBIfam" id="NF033517">
    <property type="entry name" value="transpos_IS66"/>
    <property type="match status" value="1"/>
</dbReference>
<proteinExistence type="predicted"/>
<dbReference type="EMBL" id="DYZA01000236">
    <property type="protein sequence ID" value="HJD98266.1"/>
    <property type="molecule type" value="Genomic_DNA"/>
</dbReference>
<dbReference type="InterPro" id="IPR024463">
    <property type="entry name" value="Transposase_TnpC_homeodom"/>
</dbReference>
<dbReference type="Pfam" id="PF13007">
    <property type="entry name" value="LZ_Tnp_IS66"/>
    <property type="match status" value="1"/>
</dbReference>
<evidence type="ECO:0000259" key="3">
    <source>
        <dbReference type="Pfam" id="PF13007"/>
    </source>
</evidence>
<dbReference type="InterPro" id="IPR052344">
    <property type="entry name" value="Transposase-related"/>
</dbReference>
<evidence type="ECO:0000259" key="1">
    <source>
        <dbReference type="Pfam" id="PF03050"/>
    </source>
</evidence>
<dbReference type="Proteomes" id="UP000698963">
    <property type="component" value="Unassembled WGS sequence"/>
</dbReference>
<dbReference type="InterPro" id="IPR024474">
    <property type="entry name" value="Znf_dom_IS66"/>
</dbReference>
<evidence type="ECO:0000259" key="2">
    <source>
        <dbReference type="Pfam" id="PF13005"/>
    </source>
</evidence>
<feature type="domain" description="Transposase TnpC homeodomain" evidence="3">
    <location>
        <begin position="49"/>
        <end position="120"/>
    </location>
</feature>